<dbReference type="PANTHER" id="PTHR47185:SF1">
    <property type="entry name" value="PX DOMAIN-CONTAINING PROTEIN YPR097W"/>
    <property type="match status" value="1"/>
</dbReference>
<dbReference type="Pfam" id="PF00787">
    <property type="entry name" value="PX"/>
    <property type="match status" value="1"/>
</dbReference>
<accession>A0A7D9CV42</accession>
<dbReference type="Pfam" id="PF12828">
    <property type="entry name" value="PXB"/>
    <property type="match status" value="1"/>
</dbReference>
<dbReference type="EMBL" id="CABFWN010000001">
    <property type="protein sequence ID" value="VUG16176.1"/>
    <property type="molecule type" value="Genomic_DNA"/>
</dbReference>
<dbReference type="InterPro" id="IPR001683">
    <property type="entry name" value="PX_dom"/>
</dbReference>
<dbReference type="InterPro" id="IPR024555">
    <property type="entry name" value="PX-associated"/>
</dbReference>
<dbReference type="AlphaFoldDB" id="A0A7D9CV42"/>
<feature type="compositionally biased region" description="Low complexity" evidence="1">
    <location>
        <begin position="385"/>
        <end position="394"/>
    </location>
</feature>
<feature type="compositionally biased region" description="Acidic residues" evidence="1">
    <location>
        <begin position="37"/>
        <end position="47"/>
    </location>
</feature>
<name>A0A7D9CV42_DEKBR</name>
<dbReference type="SMART" id="SM00312">
    <property type="entry name" value="PX"/>
    <property type="match status" value="1"/>
</dbReference>
<dbReference type="InterPro" id="IPR024554">
    <property type="entry name" value="LEC1-like_C"/>
</dbReference>
<protein>
    <submittedName>
        <fullName evidence="3">DEBR0S1_09714g1_1</fullName>
    </submittedName>
</protein>
<evidence type="ECO:0000256" key="1">
    <source>
        <dbReference type="SAM" id="MobiDB-lite"/>
    </source>
</evidence>
<organism evidence="3 4">
    <name type="scientific">Dekkera bruxellensis</name>
    <name type="common">Brettanomyces custersii</name>
    <dbReference type="NCBI Taxonomy" id="5007"/>
    <lineage>
        <taxon>Eukaryota</taxon>
        <taxon>Fungi</taxon>
        <taxon>Dikarya</taxon>
        <taxon>Ascomycota</taxon>
        <taxon>Saccharomycotina</taxon>
        <taxon>Pichiomycetes</taxon>
        <taxon>Pichiales</taxon>
        <taxon>Pichiaceae</taxon>
        <taxon>Brettanomyces</taxon>
    </lineage>
</organism>
<sequence>MPQDALWQMENPQSIKYGLYYDQLRTKIASNENFRPEEEDRDAEMNDANDLNTDGHIKMNSTEQHYLKKELLNIEIIREFNQLSPTYNDITGLRRFGPPFKNYSPNETRHQYIDDRPVELFRKQFPILRFVWEQYIMTFPFIQMHLKKLHKGSRGEGFFWDKLQELFESWKSKKISNSNDRGELSKRQLALYKLKALFVMLFNSAIRCTGDSVYFSTDSTERNAYKNISKLIGDHNNNNNTNNNTNDETNEFTRDSTNMLDDTQSILTTSDLESLNSMDENFDFIDGLAVNICGVKLVKAKKLRPRKRGFSHYGFIIHLQKEDNGKAWFIIRTYSDFMKFHRRIKLLYPDTKIPALPTKDRARLSFDEISTVQSDTSSESDRDSMIPSSSILSDSEILPSDTPFDVGNLQKGFLSSFGLGSNPIKQNGNTSSKSIPKKKYPRESMRISLRGYLKTLCGLSEVRNSHEFKQFILEAQYTPDTDDMNDMAARANFDYLLNVQHLNFQKETIKLIKKMETSLSALKGSVLDLGMEYVFNELRANKKIETLSAPFRALIQLIELEVASTEYELLIGNDGARETFRSVKRIHSLFPYRVIAMIMRFTNPLQIAKKIIDLFTYQMPHVFHQGKRQSMLQTLFTGMLNDEIKKMDIDTEEVSNQYVERVNDLTESGEVSPQWFVQLVLKKIDEYFNYSDVEVLHIKKNAEYYNMDLLLSILLYSNDNGTKLTDECLLYLIEHCKDGENMDAESRQSHISGRKLPIYLLAKIYFKLKLRRYDRSMLVELWQEPEMIEVTKEVISIFFEPLILLFKKAEMYKYIPIFSKYMGELIRLVEYYQKDYSRFKQTDIVTSFMGLENKYAEYGYQFLHNLYINDMSVKCEDDRIFDSLAKWFDRIIRLLKIARELPDEQTIDMNKLLEVVIPEEAERIKIVQKVDQIIDEIDAKRKYYEILRRQNTGHNSVSADPIDNDYLKRVRNKKLTKNWNKINEHVMNLTNKLAAEQESRQSGLYDVVGINKTDLEEMNLDLKSEPDDAPPDSNEQHWMSAFKSSKLFLKAYRKANSDGSLESDEEFRNLQEWEDVQYRDDIGLLSEAFKNILYKRLTGFAELEATQKAA</sequence>
<dbReference type="Pfam" id="PF12825">
    <property type="entry name" value="DUF3818"/>
    <property type="match status" value="1"/>
</dbReference>
<dbReference type="GO" id="GO:0035091">
    <property type="term" value="F:phosphatidylinositol binding"/>
    <property type="evidence" value="ECO:0007669"/>
    <property type="project" value="InterPro"/>
</dbReference>
<dbReference type="PANTHER" id="PTHR47185">
    <property type="entry name" value="PX DOMAIN-CONTAINING PROTEIN YPR097W"/>
    <property type="match status" value="1"/>
</dbReference>
<feature type="region of interest" description="Disordered" evidence="1">
    <location>
        <begin position="32"/>
        <end position="56"/>
    </location>
</feature>
<feature type="domain" description="PX" evidence="2">
    <location>
        <begin position="293"/>
        <end position="479"/>
    </location>
</feature>
<dbReference type="InterPro" id="IPR047168">
    <property type="entry name" value="LEC1-like"/>
</dbReference>
<reference evidence="3 4" key="1">
    <citation type="submission" date="2019-07" db="EMBL/GenBank/DDBJ databases">
        <authorList>
            <person name="Friedrich A."/>
            <person name="Schacherer J."/>
        </authorList>
    </citation>
    <scope>NUCLEOTIDE SEQUENCE [LARGE SCALE GENOMIC DNA]</scope>
</reference>
<evidence type="ECO:0000259" key="2">
    <source>
        <dbReference type="PROSITE" id="PS50195"/>
    </source>
</evidence>
<dbReference type="InterPro" id="IPR036871">
    <property type="entry name" value="PX_dom_sf"/>
</dbReference>
<feature type="region of interest" description="Disordered" evidence="1">
    <location>
        <begin position="231"/>
        <end position="253"/>
    </location>
</feature>
<proteinExistence type="predicted"/>
<feature type="region of interest" description="Disordered" evidence="1">
    <location>
        <begin position="370"/>
        <end position="394"/>
    </location>
</feature>
<gene>
    <name evidence="3" type="ORF">DEBR0S1_09714G</name>
</gene>
<feature type="compositionally biased region" description="Low complexity" evidence="1">
    <location>
        <begin position="236"/>
        <end position="247"/>
    </location>
</feature>
<dbReference type="Gene3D" id="3.30.1520.10">
    <property type="entry name" value="Phox-like domain"/>
    <property type="match status" value="1"/>
</dbReference>
<dbReference type="SUPFAM" id="SSF64268">
    <property type="entry name" value="PX domain"/>
    <property type="match status" value="1"/>
</dbReference>
<evidence type="ECO:0000313" key="3">
    <source>
        <dbReference type="EMBL" id="VUG16176.1"/>
    </source>
</evidence>
<dbReference type="PROSITE" id="PS50195">
    <property type="entry name" value="PX"/>
    <property type="match status" value="1"/>
</dbReference>
<keyword evidence="4" id="KW-1185">Reference proteome</keyword>
<evidence type="ECO:0000313" key="4">
    <source>
        <dbReference type="Proteomes" id="UP000478008"/>
    </source>
</evidence>
<dbReference type="Proteomes" id="UP000478008">
    <property type="component" value="Unassembled WGS sequence"/>
</dbReference>